<evidence type="ECO:0000256" key="3">
    <source>
        <dbReference type="ARBA" id="ARBA00005949"/>
    </source>
</evidence>
<keyword evidence="5" id="KW-0964">Secreted</keyword>
<dbReference type="GO" id="GO:0035556">
    <property type="term" value="P:intracellular signal transduction"/>
    <property type="evidence" value="ECO:0007669"/>
    <property type="project" value="InterPro"/>
</dbReference>
<dbReference type="InterPro" id="IPR002110">
    <property type="entry name" value="Ankyrin_rpt"/>
</dbReference>
<dbReference type="GO" id="GO:0044231">
    <property type="term" value="C:host cell presynaptic membrane"/>
    <property type="evidence" value="ECO:0007669"/>
    <property type="project" value="UniProtKB-KW"/>
</dbReference>
<evidence type="ECO:0000313" key="16">
    <source>
        <dbReference type="Proteomes" id="UP001054945"/>
    </source>
</evidence>
<keyword evidence="12" id="KW-1053">Target membrane</keyword>
<evidence type="ECO:0000256" key="8">
    <source>
        <dbReference type="ARBA" id="ARBA00022699"/>
    </source>
</evidence>
<dbReference type="Gene3D" id="1.25.40.20">
    <property type="entry name" value="Ankyrin repeat-containing domain"/>
    <property type="match status" value="1"/>
</dbReference>
<reference evidence="15 16" key="1">
    <citation type="submission" date="2021-06" db="EMBL/GenBank/DDBJ databases">
        <title>Caerostris extrusa draft genome.</title>
        <authorList>
            <person name="Kono N."/>
            <person name="Arakawa K."/>
        </authorList>
    </citation>
    <scope>NUCLEOTIDE SEQUENCE [LARGE SCALE GENOMIC DNA]</scope>
</reference>
<evidence type="ECO:0000256" key="7">
    <source>
        <dbReference type="ARBA" id="ARBA00022656"/>
    </source>
</evidence>
<dbReference type="PROSITE" id="PS50088">
    <property type="entry name" value="ANK_REPEAT"/>
    <property type="match status" value="2"/>
</dbReference>
<evidence type="ECO:0000256" key="10">
    <source>
        <dbReference type="ARBA" id="ARBA00023028"/>
    </source>
</evidence>
<dbReference type="GO" id="GO:0006887">
    <property type="term" value="P:exocytosis"/>
    <property type="evidence" value="ECO:0007669"/>
    <property type="project" value="UniProtKB-KW"/>
</dbReference>
<accession>A0AAV4RQB9</accession>
<keyword evidence="7" id="KW-0800">Toxin</keyword>
<evidence type="ECO:0000256" key="2">
    <source>
        <dbReference type="ARBA" id="ARBA00004613"/>
    </source>
</evidence>
<comment type="caution">
    <text evidence="15">The sequence shown here is derived from an EMBL/GenBank/DDBJ whole genome shotgun (WGS) entry which is preliminary data.</text>
</comment>
<keyword evidence="8" id="KW-0528">Neurotoxin</keyword>
<dbReference type="AlphaFoldDB" id="A0AAV4RQB9"/>
<dbReference type="GO" id="GO:0044218">
    <property type="term" value="C:other organism cell membrane"/>
    <property type="evidence" value="ECO:0007669"/>
    <property type="project" value="UniProtKB-KW"/>
</dbReference>
<dbReference type="FunFam" id="1.10.750.20:FF:000001">
    <property type="entry name" value="Ankyrin repeat and SOCS box containing 1"/>
    <property type="match status" value="1"/>
</dbReference>
<protein>
    <submittedName>
        <fullName evidence="15">Ankyrin repeat and SOCS box protein 13</fullName>
    </submittedName>
</protein>
<dbReference type="PROSITE" id="PS50297">
    <property type="entry name" value="ANK_REP_REGION"/>
    <property type="match status" value="2"/>
</dbReference>
<dbReference type="PANTHER" id="PTHR24136">
    <property type="entry name" value="SOWAH (DROSOPHILA) HOMOLOG"/>
    <property type="match status" value="1"/>
</dbReference>
<organism evidence="15 16">
    <name type="scientific">Caerostris extrusa</name>
    <name type="common">Bark spider</name>
    <name type="synonym">Caerostris bankana</name>
    <dbReference type="NCBI Taxonomy" id="172846"/>
    <lineage>
        <taxon>Eukaryota</taxon>
        <taxon>Metazoa</taxon>
        <taxon>Ecdysozoa</taxon>
        <taxon>Arthropoda</taxon>
        <taxon>Chelicerata</taxon>
        <taxon>Arachnida</taxon>
        <taxon>Araneae</taxon>
        <taxon>Araneomorphae</taxon>
        <taxon>Entelegynae</taxon>
        <taxon>Araneoidea</taxon>
        <taxon>Araneidae</taxon>
        <taxon>Caerostris</taxon>
    </lineage>
</organism>
<dbReference type="GO" id="GO:0090729">
    <property type="term" value="F:toxin activity"/>
    <property type="evidence" value="ECO:0007669"/>
    <property type="project" value="UniProtKB-KW"/>
</dbReference>
<dbReference type="SMART" id="SM00248">
    <property type="entry name" value="ANK"/>
    <property type="match status" value="2"/>
</dbReference>
<evidence type="ECO:0000256" key="6">
    <source>
        <dbReference type="ARBA" id="ARBA00022537"/>
    </source>
</evidence>
<dbReference type="SUPFAM" id="SSF48403">
    <property type="entry name" value="Ankyrin repeat"/>
    <property type="match status" value="1"/>
</dbReference>
<evidence type="ECO:0000256" key="13">
    <source>
        <dbReference type="PROSITE-ProRule" id="PRU00023"/>
    </source>
</evidence>
<feature type="repeat" description="ANK" evidence="13">
    <location>
        <begin position="24"/>
        <end position="56"/>
    </location>
</feature>
<comment type="subcellular location">
    <subcellularLocation>
        <location evidence="2">Secreted</location>
    </subcellularLocation>
    <subcellularLocation>
        <location evidence="1">Target cell membrane</location>
    </subcellularLocation>
</comment>
<dbReference type="SUPFAM" id="SSF158235">
    <property type="entry name" value="SOCS box-like"/>
    <property type="match status" value="1"/>
</dbReference>
<evidence type="ECO:0000256" key="5">
    <source>
        <dbReference type="ARBA" id="ARBA00022525"/>
    </source>
</evidence>
<dbReference type="GO" id="GO:0005576">
    <property type="term" value="C:extracellular region"/>
    <property type="evidence" value="ECO:0007669"/>
    <property type="project" value="UniProtKB-SubCell"/>
</dbReference>
<dbReference type="Gene3D" id="1.10.750.20">
    <property type="entry name" value="SOCS box"/>
    <property type="match status" value="1"/>
</dbReference>
<proteinExistence type="inferred from homology"/>
<dbReference type="InterPro" id="IPR036770">
    <property type="entry name" value="Ankyrin_rpt-contain_sf"/>
</dbReference>
<evidence type="ECO:0000256" key="9">
    <source>
        <dbReference type="ARBA" id="ARBA00022737"/>
    </source>
</evidence>
<dbReference type="GO" id="GO:0016567">
    <property type="term" value="P:protein ubiquitination"/>
    <property type="evidence" value="ECO:0007669"/>
    <property type="project" value="TreeGrafter"/>
</dbReference>
<evidence type="ECO:0000259" key="14">
    <source>
        <dbReference type="PROSITE" id="PS50225"/>
    </source>
</evidence>
<evidence type="ECO:0000256" key="12">
    <source>
        <dbReference type="ARBA" id="ARBA00023298"/>
    </source>
</evidence>
<keyword evidence="11 13" id="KW-0040">ANK repeat</keyword>
<evidence type="ECO:0000256" key="4">
    <source>
        <dbReference type="ARBA" id="ARBA00022483"/>
    </source>
</evidence>
<dbReference type="PROSITE" id="PS50225">
    <property type="entry name" value="SOCS"/>
    <property type="match status" value="1"/>
</dbReference>
<dbReference type="PANTHER" id="PTHR24136:SF15">
    <property type="entry name" value="ANK_REP_REGION DOMAIN-CONTAINING PROTEIN"/>
    <property type="match status" value="1"/>
</dbReference>
<dbReference type="Proteomes" id="UP001054945">
    <property type="component" value="Unassembled WGS sequence"/>
</dbReference>
<evidence type="ECO:0000256" key="11">
    <source>
        <dbReference type="ARBA" id="ARBA00023043"/>
    </source>
</evidence>
<dbReference type="Pfam" id="PF12796">
    <property type="entry name" value="Ank_2"/>
    <property type="match status" value="1"/>
</dbReference>
<gene>
    <name evidence="15" type="primary">X975_01062</name>
    <name evidence="15" type="ORF">CEXT_480031</name>
</gene>
<dbReference type="EMBL" id="BPLR01008224">
    <property type="protein sequence ID" value="GIY23001.1"/>
    <property type="molecule type" value="Genomic_DNA"/>
</dbReference>
<dbReference type="SMART" id="SM00969">
    <property type="entry name" value="SOCS_box"/>
    <property type="match status" value="1"/>
</dbReference>
<sequence length="160" mass="17624">MTDLTSLGLKSGGIGTEVNAVDSFGSTPLQYACEKDSIACVKFLLKMGADIEARVNTNTLQHGTALHIVAMQNHLEIAKLLIKYGANVYAKNAQNELPVDLLPLKEGNLFELLVQSAAQPVMLKDLCRRQIRASLGSNRLKFLPNLNIPHLIQLYLMHRT</sequence>
<evidence type="ECO:0000313" key="15">
    <source>
        <dbReference type="EMBL" id="GIY23001.1"/>
    </source>
</evidence>
<dbReference type="Pfam" id="PF07525">
    <property type="entry name" value="SOCS_box"/>
    <property type="match status" value="1"/>
</dbReference>
<keyword evidence="16" id="KW-1185">Reference proteome</keyword>
<keyword evidence="4" id="KW-0268">Exocytosis</keyword>
<evidence type="ECO:0000256" key="1">
    <source>
        <dbReference type="ARBA" id="ARBA00004175"/>
    </source>
</evidence>
<keyword evidence="10" id="KW-0638">Presynaptic neurotoxin</keyword>
<dbReference type="InterPro" id="IPR001496">
    <property type="entry name" value="SOCS_box"/>
</dbReference>
<comment type="similarity">
    <text evidence="3">Belongs to the ankyrin SOCS box (ASB) family.</text>
</comment>
<feature type="domain" description="SOCS box" evidence="14">
    <location>
        <begin position="113"/>
        <end position="160"/>
    </location>
</feature>
<dbReference type="InterPro" id="IPR036036">
    <property type="entry name" value="SOCS_box-like_dom_sf"/>
</dbReference>
<keyword evidence="12" id="KW-0472">Membrane</keyword>
<dbReference type="CDD" id="cd03716">
    <property type="entry name" value="SOCS_ASB_like"/>
    <property type="match status" value="1"/>
</dbReference>
<keyword evidence="9" id="KW-0677">Repeat</keyword>
<keyword evidence="6" id="KW-1052">Target cell membrane</keyword>
<feature type="repeat" description="ANK" evidence="13">
    <location>
        <begin position="61"/>
        <end position="93"/>
    </location>
</feature>
<name>A0AAV4RQB9_CAEEX</name>
<dbReference type="InterPro" id="IPR051573">
    <property type="entry name" value="Ankyrin-SOCS_box_domain"/>
</dbReference>
<dbReference type="GO" id="GO:0045732">
    <property type="term" value="P:positive regulation of protein catabolic process"/>
    <property type="evidence" value="ECO:0007669"/>
    <property type="project" value="TreeGrafter"/>
</dbReference>